<evidence type="ECO:0000313" key="15">
    <source>
        <dbReference type="Proteomes" id="UP001209540"/>
    </source>
</evidence>
<keyword evidence="7" id="KW-0539">Nucleus</keyword>
<dbReference type="FunFam" id="3.40.50.300:FF:000079">
    <property type="entry name" value="probable ATP-dependent RNA helicase DDX17"/>
    <property type="match status" value="1"/>
</dbReference>
<reference evidence="14" key="1">
    <citation type="journal article" date="2022" name="IScience">
        <title>Evolution of zygomycete secretomes and the origins of terrestrial fungal ecologies.</title>
        <authorList>
            <person name="Chang Y."/>
            <person name="Wang Y."/>
            <person name="Mondo S."/>
            <person name="Ahrendt S."/>
            <person name="Andreopoulos W."/>
            <person name="Barry K."/>
            <person name="Beard J."/>
            <person name="Benny G.L."/>
            <person name="Blankenship S."/>
            <person name="Bonito G."/>
            <person name="Cuomo C."/>
            <person name="Desiro A."/>
            <person name="Gervers K.A."/>
            <person name="Hundley H."/>
            <person name="Kuo A."/>
            <person name="LaButti K."/>
            <person name="Lang B.F."/>
            <person name="Lipzen A."/>
            <person name="O'Donnell K."/>
            <person name="Pangilinan J."/>
            <person name="Reynolds N."/>
            <person name="Sandor L."/>
            <person name="Smith M.E."/>
            <person name="Tsang A."/>
            <person name="Grigoriev I.V."/>
            <person name="Stajich J.E."/>
            <person name="Spatafora J.W."/>
        </authorList>
    </citation>
    <scope>NUCLEOTIDE SEQUENCE</scope>
    <source>
        <strain evidence="14">RSA 2281</strain>
    </source>
</reference>
<dbReference type="EC" id="3.6.4.13" evidence="2"/>
<feature type="region of interest" description="Disordered" evidence="10">
    <location>
        <begin position="1"/>
        <end position="85"/>
    </location>
</feature>
<evidence type="ECO:0000256" key="8">
    <source>
        <dbReference type="PROSITE-ProRule" id="PRU00552"/>
    </source>
</evidence>
<dbReference type="FunFam" id="3.40.50.300:FF:000008">
    <property type="entry name" value="ATP-dependent RNA helicase RhlB"/>
    <property type="match status" value="1"/>
</dbReference>
<dbReference type="InterPro" id="IPR014014">
    <property type="entry name" value="RNA_helicase_DEAD_Q_motif"/>
</dbReference>
<dbReference type="PANTHER" id="PTHR47958">
    <property type="entry name" value="ATP-DEPENDENT RNA HELICASE DBP3"/>
    <property type="match status" value="1"/>
</dbReference>
<dbReference type="InterPro" id="IPR014001">
    <property type="entry name" value="Helicase_ATP-bd"/>
</dbReference>
<dbReference type="GO" id="GO:0005524">
    <property type="term" value="F:ATP binding"/>
    <property type="evidence" value="ECO:0007669"/>
    <property type="project" value="UniProtKB-KW"/>
</dbReference>
<dbReference type="PROSITE" id="PS51195">
    <property type="entry name" value="Q_MOTIF"/>
    <property type="match status" value="1"/>
</dbReference>
<comment type="subcellular location">
    <subcellularLocation>
        <location evidence="1">Nucleus</location>
    </subcellularLocation>
</comment>
<evidence type="ECO:0000256" key="4">
    <source>
        <dbReference type="ARBA" id="ARBA00022801"/>
    </source>
</evidence>
<dbReference type="SMART" id="SM00487">
    <property type="entry name" value="DEXDc"/>
    <property type="match status" value="1"/>
</dbReference>
<evidence type="ECO:0000259" key="11">
    <source>
        <dbReference type="PROSITE" id="PS51192"/>
    </source>
</evidence>
<evidence type="ECO:0000256" key="2">
    <source>
        <dbReference type="ARBA" id="ARBA00012552"/>
    </source>
</evidence>
<keyword evidence="15" id="KW-1185">Reference proteome</keyword>
<evidence type="ECO:0000256" key="9">
    <source>
        <dbReference type="RuleBase" id="RU000492"/>
    </source>
</evidence>
<dbReference type="SUPFAM" id="SSF52540">
    <property type="entry name" value="P-loop containing nucleoside triphosphate hydrolases"/>
    <property type="match status" value="1"/>
</dbReference>
<name>A0AAD5KC98_9FUNG</name>
<evidence type="ECO:0000256" key="5">
    <source>
        <dbReference type="ARBA" id="ARBA00022806"/>
    </source>
</evidence>
<feature type="domain" description="DEAD-box RNA helicase Q" evidence="13">
    <location>
        <begin position="196"/>
        <end position="224"/>
    </location>
</feature>
<feature type="domain" description="Helicase ATP-binding" evidence="11">
    <location>
        <begin position="227"/>
        <end position="402"/>
    </location>
</feature>
<evidence type="ECO:0000313" key="14">
    <source>
        <dbReference type="EMBL" id="KAI9261553.1"/>
    </source>
</evidence>
<keyword evidence="5 9" id="KW-0347">Helicase</keyword>
<dbReference type="InterPro" id="IPR001650">
    <property type="entry name" value="Helicase_C-like"/>
</dbReference>
<evidence type="ECO:0000259" key="12">
    <source>
        <dbReference type="PROSITE" id="PS51194"/>
    </source>
</evidence>
<keyword evidence="4 9" id="KW-0378">Hydrolase</keyword>
<organism evidence="14 15">
    <name type="scientific">Phascolomyces articulosus</name>
    <dbReference type="NCBI Taxonomy" id="60185"/>
    <lineage>
        <taxon>Eukaryota</taxon>
        <taxon>Fungi</taxon>
        <taxon>Fungi incertae sedis</taxon>
        <taxon>Mucoromycota</taxon>
        <taxon>Mucoromycotina</taxon>
        <taxon>Mucoromycetes</taxon>
        <taxon>Mucorales</taxon>
        <taxon>Lichtheimiaceae</taxon>
        <taxon>Phascolomyces</taxon>
    </lineage>
</organism>
<dbReference type="CDD" id="cd18787">
    <property type="entry name" value="SF2_C_DEAD"/>
    <property type="match status" value="1"/>
</dbReference>
<dbReference type="InterPro" id="IPR000629">
    <property type="entry name" value="RNA-helicase_DEAD-box_CS"/>
</dbReference>
<dbReference type="GO" id="GO:0003724">
    <property type="term" value="F:RNA helicase activity"/>
    <property type="evidence" value="ECO:0007669"/>
    <property type="project" value="UniProtKB-EC"/>
</dbReference>
<dbReference type="Proteomes" id="UP001209540">
    <property type="component" value="Unassembled WGS sequence"/>
</dbReference>
<dbReference type="Pfam" id="PF00270">
    <property type="entry name" value="DEAD"/>
    <property type="match status" value="1"/>
</dbReference>
<feature type="short sequence motif" description="Q motif" evidence="8">
    <location>
        <begin position="196"/>
        <end position="224"/>
    </location>
</feature>
<feature type="compositionally biased region" description="Gly residues" evidence="10">
    <location>
        <begin position="19"/>
        <end position="28"/>
    </location>
</feature>
<protein>
    <recommendedName>
        <fullName evidence="2">RNA helicase</fullName>
        <ecNumber evidence="2">3.6.4.13</ecNumber>
    </recommendedName>
</protein>
<dbReference type="SMART" id="SM00490">
    <property type="entry name" value="HELICc"/>
    <property type="match status" value="1"/>
</dbReference>
<keyword evidence="6 9" id="KW-0067">ATP-binding</keyword>
<feature type="compositionally biased region" description="Low complexity" evidence="10">
    <location>
        <begin position="29"/>
        <end position="39"/>
    </location>
</feature>
<comment type="similarity">
    <text evidence="9">Belongs to the DEAD box helicase family.</text>
</comment>
<feature type="compositionally biased region" description="Basic and acidic residues" evidence="10">
    <location>
        <begin position="40"/>
        <end position="67"/>
    </location>
</feature>
<dbReference type="AlphaFoldDB" id="A0AAD5KC98"/>
<reference evidence="14" key="2">
    <citation type="submission" date="2023-02" db="EMBL/GenBank/DDBJ databases">
        <authorList>
            <consortium name="DOE Joint Genome Institute"/>
            <person name="Mondo S.J."/>
            <person name="Chang Y."/>
            <person name="Wang Y."/>
            <person name="Ahrendt S."/>
            <person name="Andreopoulos W."/>
            <person name="Barry K."/>
            <person name="Beard J."/>
            <person name="Benny G.L."/>
            <person name="Blankenship S."/>
            <person name="Bonito G."/>
            <person name="Cuomo C."/>
            <person name="Desiro A."/>
            <person name="Gervers K.A."/>
            <person name="Hundley H."/>
            <person name="Kuo A."/>
            <person name="LaButti K."/>
            <person name="Lang B.F."/>
            <person name="Lipzen A."/>
            <person name="O'Donnell K."/>
            <person name="Pangilinan J."/>
            <person name="Reynolds N."/>
            <person name="Sandor L."/>
            <person name="Smith M.W."/>
            <person name="Tsang A."/>
            <person name="Grigoriev I.V."/>
            <person name="Stajich J.E."/>
            <person name="Spatafora J.W."/>
        </authorList>
    </citation>
    <scope>NUCLEOTIDE SEQUENCE</scope>
    <source>
        <strain evidence="14">RSA 2281</strain>
    </source>
</reference>
<dbReference type="PROSITE" id="PS51192">
    <property type="entry name" value="HELICASE_ATP_BIND_1"/>
    <property type="match status" value="1"/>
</dbReference>
<dbReference type="CDD" id="cd17966">
    <property type="entry name" value="DEADc_DDX5_DDX17"/>
    <property type="match status" value="1"/>
</dbReference>
<dbReference type="PROSITE" id="PS00039">
    <property type="entry name" value="DEAD_ATP_HELICASE"/>
    <property type="match status" value="1"/>
</dbReference>
<evidence type="ECO:0000256" key="1">
    <source>
        <dbReference type="ARBA" id="ARBA00004123"/>
    </source>
</evidence>
<evidence type="ECO:0000256" key="7">
    <source>
        <dbReference type="ARBA" id="ARBA00023242"/>
    </source>
</evidence>
<dbReference type="GO" id="GO:0003676">
    <property type="term" value="F:nucleic acid binding"/>
    <property type="evidence" value="ECO:0007669"/>
    <property type="project" value="InterPro"/>
</dbReference>
<feature type="compositionally biased region" description="Low complexity" evidence="10">
    <location>
        <begin position="69"/>
        <end position="80"/>
    </location>
</feature>
<keyword evidence="3 9" id="KW-0547">Nucleotide-binding</keyword>
<dbReference type="Pfam" id="PF00271">
    <property type="entry name" value="Helicase_C"/>
    <property type="match status" value="1"/>
</dbReference>
<evidence type="ECO:0000256" key="10">
    <source>
        <dbReference type="SAM" id="MobiDB-lite"/>
    </source>
</evidence>
<feature type="domain" description="Helicase C-terminal" evidence="12">
    <location>
        <begin position="434"/>
        <end position="579"/>
    </location>
</feature>
<dbReference type="Gene3D" id="3.40.50.300">
    <property type="entry name" value="P-loop containing nucleotide triphosphate hydrolases"/>
    <property type="match status" value="2"/>
</dbReference>
<gene>
    <name evidence="14" type="ORF">BDA99DRAFT_511724</name>
</gene>
<dbReference type="InterPro" id="IPR027417">
    <property type="entry name" value="P-loop_NTPase"/>
</dbReference>
<dbReference type="PROSITE" id="PS51194">
    <property type="entry name" value="HELICASE_CTER"/>
    <property type="match status" value="1"/>
</dbReference>
<proteinExistence type="inferred from homology"/>
<dbReference type="InterPro" id="IPR011545">
    <property type="entry name" value="DEAD/DEAH_box_helicase_dom"/>
</dbReference>
<accession>A0AAD5KC98</accession>
<comment type="caution">
    <text evidence="14">The sequence shown here is derived from an EMBL/GenBank/DDBJ whole genome shotgun (WGS) entry which is preliminary data.</text>
</comment>
<evidence type="ECO:0000259" key="13">
    <source>
        <dbReference type="PROSITE" id="PS51195"/>
    </source>
</evidence>
<dbReference type="GO" id="GO:0005634">
    <property type="term" value="C:nucleus"/>
    <property type="evidence" value="ECO:0007669"/>
    <property type="project" value="UniProtKB-SubCell"/>
</dbReference>
<feature type="compositionally biased region" description="Low complexity" evidence="10">
    <location>
        <begin position="8"/>
        <end position="18"/>
    </location>
</feature>
<dbReference type="GO" id="GO:0016787">
    <property type="term" value="F:hydrolase activity"/>
    <property type="evidence" value="ECO:0007669"/>
    <property type="project" value="UniProtKB-KW"/>
</dbReference>
<sequence>MSYHSRDYGSNPSSSYGRSGSGGGGRGYGENSYSNNRSSSYRDNRDASPRRSSRPYDHGSNRDDRHHSSYSSYRSNDSSYGGNGGGYRNGGSNGYSAGGGGGSYGGSAASSGGGSNGYGVSGGYGSYGGYPGSDRMGQLGTGLKDIQWDQLQLPRFEKNFYTEHPAVAARQADEVAQIRGAANMTVVGRDVPKPLKSFEEANFPSYVMKELSQLGFAAPTPIQCQGWPMALSGRDVVGVAETGSGKTLAYTLPGIVHINAQPLLEPGDGPIVLVLAPTRELAVQIQQECVKFGATSRIKNTCLYGGTPRGPQIRDLTKGVEICIATPGRLIDMLESGKTNLRRVTYLVLDEADRMLDMGFEPQIRKIVNQIRPDRQTLMWSATWPKSVQQLAESYLKDYIQVTIGSLSLSASKNVTQIVEVCAETEKRGKLIVHLERIMEEPENERKTLIFTSTKRTADEITRYLRQDGFPALAIHGDKQQNERDWVLNQFRTGGHPIMVATDVASRGIDVKDVKFVINYDFPTNIEDYVHRVGRTGRGGATGSAFTFFTADSARQARDLVNILRETNQNIDPRLQLMADTTGGGGGGGRGRGRGGYRGRGGGGYGGGRYGGGGGGGYGGGGYGGGYGGGNRW</sequence>
<dbReference type="EMBL" id="JAIXMP010000015">
    <property type="protein sequence ID" value="KAI9261553.1"/>
    <property type="molecule type" value="Genomic_DNA"/>
</dbReference>
<evidence type="ECO:0000256" key="3">
    <source>
        <dbReference type="ARBA" id="ARBA00022741"/>
    </source>
</evidence>
<evidence type="ECO:0000256" key="6">
    <source>
        <dbReference type="ARBA" id="ARBA00022840"/>
    </source>
</evidence>